<dbReference type="EMBL" id="UYYA01000270">
    <property type="protein sequence ID" value="VDM53275.1"/>
    <property type="molecule type" value="Genomic_DNA"/>
</dbReference>
<keyword evidence="2" id="KW-1185">Reference proteome</keyword>
<evidence type="ECO:0000313" key="3">
    <source>
        <dbReference type="WBParaSite" id="ACOC_0000168901-mRNA-1"/>
    </source>
</evidence>
<organism evidence="3">
    <name type="scientific">Angiostrongylus costaricensis</name>
    <name type="common">Nematode worm</name>
    <dbReference type="NCBI Taxonomy" id="334426"/>
    <lineage>
        <taxon>Eukaryota</taxon>
        <taxon>Metazoa</taxon>
        <taxon>Ecdysozoa</taxon>
        <taxon>Nematoda</taxon>
        <taxon>Chromadorea</taxon>
        <taxon>Rhabditida</taxon>
        <taxon>Rhabditina</taxon>
        <taxon>Rhabditomorpha</taxon>
        <taxon>Strongyloidea</taxon>
        <taxon>Metastrongylidae</taxon>
        <taxon>Angiostrongylus</taxon>
    </lineage>
</organism>
<name>A0A0R3PCV2_ANGCS</name>
<accession>A0A0R3PCV2</accession>
<gene>
    <name evidence="1" type="ORF">ACOC_LOCUS1690</name>
</gene>
<reference evidence="3" key="1">
    <citation type="submission" date="2017-02" db="UniProtKB">
        <authorList>
            <consortium name="WormBaseParasite"/>
        </authorList>
    </citation>
    <scope>IDENTIFICATION</scope>
</reference>
<proteinExistence type="predicted"/>
<evidence type="ECO:0000313" key="2">
    <source>
        <dbReference type="Proteomes" id="UP000267027"/>
    </source>
</evidence>
<sequence>MYLACDVARQIRHYKDNGQNLLSKYRVQRQSVRFLLIVFRRTAIIEQGIATARSWNRGTGVFRGDGTAMWPPSVDASFFFRRARRVWS</sequence>
<dbReference type="WBParaSite" id="ACOC_0000168901-mRNA-1">
    <property type="protein sequence ID" value="ACOC_0000168901-mRNA-1"/>
    <property type="gene ID" value="ACOC_0000168901"/>
</dbReference>
<evidence type="ECO:0000313" key="1">
    <source>
        <dbReference type="EMBL" id="VDM53275.1"/>
    </source>
</evidence>
<dbReference type="Proteomes" id="UP000267027">
    <property type="component" value="Unassembled WGS sequence"/>
</dbReference>
<protein>
    <submittedName>
        <fullName evidence="3">Transposase</fullName>
    </submittedName>
</protein>
<dbReference type="AlphaFoldDB" id="A0A0R3PCV2"/>
<reference evidence="1 2" key="2">
    <citation type="submission" date="2018-11" db="EMBL/GenBank/DDBJ databases">
        <authorList>
            <consortium name="Pathogen Informatics"/>
        </authorList>
    </citation>
    <scope>NUCLEOTIDE SEQUENCE [LARGE SCALE GENOMIC DNA]</scope>
    <source>
        <strain evidence="1 2">Costa Rica</strain>
    </source>
</reference>